<accession>A0A849SIK4</accession>
<dbReference type="Proteomes" id="UP000580839">
    <property type="component" value="Unassembled WGS sequence"/>
</dbReference>
<evidence type="ECO:0000313" key="3">
    <source>
        <dbReference type="Proteomes" id="UP000580839"/>
    </source>
</evidence>
<organism evidence="2 3">
    <name type="scientific">Eiseniibacteriota bacterium</name>
    <dbReference type="NCBI Taxonomy" id="2212470"/>
    <lineage>
        <taxon>Bacteria</taxon>
        <taxon>Candidatus Eiseniibacteriota</taxon>
    </lineage>
</organism>
<evidence type="ECO:0000256" key="1">
    <source>
        <dbReference type="SAM" id="SignalP"/>
    </source>
</evidence>
<dbReference type="EMBL" id="JABFRW010000121">
    <property type="protein sequence ID" value="NOT34446.1"/>
    <property type="molecule type" value="Genomic_DNA"/>
</dbReference>
<evidence type="ECO:0008006" key="4">
    <source>
        <dbReference type="Google" id="ProtNLM"/>
    </source>
</evidence>
<name>A0A849SIK4_UNCEI</name>
<dbReference type="AlphaFoldDB" id="A0A849SIK4"/>
<gene>
    <name evidence="2" type="ORF">HOP12_09780</name>
</gene>
<protein>
    <recommendedName>
        <fullName evidence="4">YjbH domain-containing protein</fullName>
    </recommendedName>
</protein>
<feature type="signal peptide" evidence="1">
    <location>
        <begin position="1"/>
        <end position="20"/>
    </location>
</feature>
<reference evidence="2 3" key="1">
    <citation type="submission" date="2020-04" db="EMBL/GenBank/DDBJ databases">
        <title>Metagenomic profiling of ammonia- and methane-oxidizing microorganisms in a Dutch drinking water treatment plant.</title>
        <authorList>
            <person name="Poghosyan L."/>
            <person name="Leucker S."/>
        </authorList>
    </citation>
    <scope>NUCLEOTIDE SEQUENCE [LARGE SCALE GENOMIC DNA]</scope>
    <source>
        <strain evidence="2">S-RSF-IL-03</strain>
    </source>
</reference>
<evidence type="ECO:0000313" key="2">
    <source>
        <dbReference type="EMBL" id="NOT34446.1"/>
    </source>
</evidence>
<comment type="caution">
    <text evidence="2">The sequence shown here is derived from an EMBL/GenBank/DDBJ whole genome shotgun (WGS) entry which is preliminary data.</text>
</comment>
<sequence length="287" mass="29752">MSRRVAWLAMALTCASGCDAAAQDFGLPEASPLASPAAGWLERGVSAPFGHAGPPDRGGLRFVVESGFISWFGVPELSTRALAVGARWRGLALAAGISQTGDGELGWTTIAGASGLETESGGAAMRTVARRDRALEFAFDLDAPGWGFEAGAGGWVRASRDVRAWISAPSLWSDGAAAPLARGLEWGAEWRTAGLFAWFSHQSAPLAGEAAGASVALGAGCDLGRTECWVTGRDHPFRAGAGLALRLAQTTLRLDVEEHPQLGTTLRAALAFGSSRSANPERADLVP</sequence>
<keyword evidence="1" id="KW-0732">Signal</keyword>
<feature type="chain" id="PRO_5032679239" description="YjbH domain-containing protein" evidence="1">
    <location>
        <begin position="21"/>
        <end position="287"/>
    </location>
</feature>
<proteinExistence type="predicted"/>